<accession>A0ABC9H071</accession>
<protein>
    <submittedName>
        <fullName evidence="2">Uncharacterized protein</fullName>
    </submittedName>
</protein>
<dbReference type="AlphaFoldDB" id="A0ABC9H071"/>
<keyword evidence="1" id="KW-0175">Coiled coil</keyword>
<name>A0ABC9H071_9POAL</name>
<comment type="caution">
    <text evidence="2">The sequence shown here is derived from an EMBL/GenBank/DDBJ whole genome shotgun (WGS) entry which is preliminary data.</text>
</comment>
<evidence type="ECO:0000313" key="3">
    <source>
        <dbReference type="Proteomes" id="UP001497457"/>
    </source>
</evidence>
<reference evidence="2 3" key="1">
    <citation type="submission" date="2024-10" db="EMBL/GenBank/DDBJ databases">
        <authorList>
            <person name="Ryan C."/>
        </authorList>
    </citation>
    <scope>NUCLEOTIDE SEQUENCE [LARGE SCALE GENOMIC DNA]</scope>
</reference>
<evidence type="ECO:0000313" key="2">
    <source>
        <dbReference type="EMBL" id="CAM0147022.1"/>
    </source>
</evidence>
<feature type="coiled-coil region" evidence="1">
    <location>
        <begin position="101"/>
        <end position="135"/>
    </location>
</feature>
<dbReference type="EMBL" id="CAXIPR030000783">
    <property type="protein sequence ID" value="CAM0147022.1"/>
    <property type="molecule type" value="Genomic_DNA"/>
</dbReference>
<gene>
    <name evidence="2" type="ORF">URODEC1_LOCUS120526</name>
</gene>
<evidence type="ECO:0000256" key="1">
    <source>
        <dbReference type="SAM" id="Coils"/>
    </source>
</evidence>
<sequence>MTNLRKYADKHDDDDDYNDDVIEWNCTTCGATRKIVHQVTTCSPGLQTASLSGGDPHPPRNHQDQDTFALADDSTINTRQAITADPPEAQFWFSDYNVNLIMQQLKELESLSDEVVALQLQLVEYKEEIEKSKRNSNAGRNWFVPLPDNVKNVLVKARDVLNSLIAISTPPKN</sequence>
<keyword evidence="3" id="KW-1185">Reference proteome</keyword>
<proteinExistence type="predicted"/>
<organism evidence="2 3">
    <name type="scientific">Urochloa decumbens</name>
    <dbReference type="NCBI Taxonomy" id="240449"/>
    <lineage>
        <taxon>Eukaryota</taxon>
        <taxon>Viridiplantae</taxon>
        <taxon>Streptophyta</taxon>
        <taxon>Embryophyta</taxon>
        <taxon>Tracheophyta</taxon>
        <taxon>Spermatophyta</taxon>
        <taxon>Magnoliopsida</taxon>
        <taxon>Liliopsida</taxon>
        <taxon>Poales</taxon>
        <taxon>Poaceae</taxon>
        <taxon>PACMAD clade</taxon>
        <taxon>Panicoideae</taxon>
        <taxon>Panicodae</taxon>
        <taxon>Paniceae</taxon>
        <taxon>Melinidinae</taxon>
        <taxon>Urochloa</taxon>
    </lineage>
</organism>
<dbReference type="Proteomes" id="UP001497457">
    <property type="component" value="Unassembled WGS sequence"/>
</dbReference>